<proteinExistence type="predicted"/>
<organism evidence="1 2">
    <name type="scientific">Eiseniibacteriota bacterium</name>
    <dbReference type="NCBI Taxonomy" id="2212470"/>
    <lineage>
        <taxon>Bacteria</taxon>
        <taxon>Candidatus Eiseniibacteriota</taxon>
    </lineage>
</organism>
<gene>
    <name evidence="1" type="ORF">HOP12_15305</name>
</gene>
<sequence length="615" mass="69974">MARNVRRWFGRVLLVLLAVAAIWLVPTIWFRPWQIDAFYARVFLRFAVKEPMMLTMLGIFNGTPISYYQDDLGDFSPAKTQADAKMVDENLAMLRSYSRKGMTLKERLSAEVLDYFLEDQQRGKPFMFYDYPLNQLRGFQSQLPEFMTTLQPLKTAEDARNYVKRTRKFGVAVDQLLAGVELREKQGVMPPRWVLEKVLTQVNEFKALEPKANPLYLHFADSTKNELKGLKAEERTKLLGELESAIREVVDPAWGRMSAVVERQIKTATDDDGVWKLPKGDAYYDYCLRTFTTSDLPADSIHQIGMGEVARIQTQMRDILHRQGYDARELGATVKRMRDEPRFHFGGTVAAARESILAGYQAILDDANRRVADLFDVRPKAKLEVHRVPEFNEKGSPGAYYNPAAFDGSRGGVFFANLRDPNETSRPDMRTLAYHEGIPGHHFQLSIQQELKGVPFFRKVLPFTAYAEGWGLYAERLALENGFQPTPYDSIGALQAELFRAVRLVVDTGIHRKHWTRGSAIKWMVSNTGMDSSEVATEIERYIVNPGQACAYKVGQLEILALRAHAREVLGDRFDIRKFHNVVLTNGSLPLTLLAKVVHEWIDEEQKGVAQKANG</sequence>
<name>A0A849SJE2_UNCEI</name>
<evidence type="ECO:0000313" key="1">
    <source>
        <dbReference type="EMBL" id="NOT35512.1"/>
    </source>
</evidence>
<dbReference type="AlphaFoldDB" id="A0A849SJE2"/>
<dbReference type="InterPro" id="IPR010281">
    <property type="entry name" value="DUF885"/>
</dbReference>
<dbReference type="PANTHER" id="PTHR33361">
    <property type="entry name" value="GLR0591 PROTEIN"/>
    <property type="match status" value="1"/>
</dbReference>
<dbReference type="EMBL" id="JABFRW010000200">
    <property type="protein sequence ID" value="NOT35512.1"/>
    <property type="molecule type" value="Genomic_DNA"/>
</dbReference>
<comment type="caution">
    <text evidence="1">The sequence shown here is derived from an EMBL/GenBank/DDBJ whole genome shotgun (WGS) entry which is preliminary data.</text>
</comment>
<reference evidence="1 2" key="1">
    <citation type="submission" date="2020-04" db="EMBL/GenBank/DDBJ databases">
        <title>Metagenomic profiling of ammonia- and methane-oxidizing microorganisms in a Dutch drinking water treatment plant.</title>
        <authorList>
            <person name="Poghosyan L."/>
            <person name="Leucker S."/>
        </authorList>
    </citation>
    <scope>NUCLEOTIDE SEQUENCE [LARGE SCALE GENOMIC DNA]</scope>
    <source>
        <strain evidence="1">S-RSF-IL-03</strain>
    </source>
</reference>
<dbReference type="PANTHER" id="PTHR33361:SF2">
    <property type="entry name" value="DUF885 DOMAIN-CONTAINING PROTEIN"/>
    <property type="match status" value="1"/>
</dbReference>
<accession>A0A849SJE2</accession>
<dbReference type="Proteomes" id="UP000580839">
    <property type="component" value="Unassembled WGS sequence"/>
</dbReference>
<dbReference type="Pfam" id="PF05960">
    <property type="entry name" value="DUF885"/>
    <property type="match status" value="1"/>
</dbReference>
<protein>
    <submittedName>
        <fullName evidence="1">DUF885 domain-containing protein</fullName>
    </submittedName>
</protein>
<evidence type="ECO:0000313" key="2">
    <source>
        <dbReference type="Proteomes" id="UP000580839"/>
    </source>
</evidence>